<accession>A0ABV7LDA9</accession>
<evidence type="ECO:0000256" key="1">
    <source>
        <dbReference type="SAM" id="Phobius"/>
    </source>
</evidence>
<evidence type="ECO:0000313" key="3">
    <source>
        <dbReference type="Proteomes" id="UP001595536"/>
    </source>
</evidence>
<gene>
    <name evidence="2" type="ORF">ACFOEX_06125</name>
</gene>
<keyword evidence="1" id="KW-0812">Transmembrane</keyword>
<keyword evidence="1" id="KW-0472">Membrane</keyword>
<evidence type="ECO:0000313" key="2">
    <source>
        <dbReference type="EMBL" id="MFC3265930.1"/>
    </source>
</evidence>
<proteinExistence type="predicted"/>
<reference evidence="3" key="1">
    <citation type="journal article" date="2019" name="Int. J. Syst. Evol. Microbiol.">
        <title>The Global Catalogue of Microorganisms (GCM) 10K type strain sequencing project: providing services to taxonomists for standard genome sequencing and annotation.</title>
        <authorList>
            <consortium name="The Broad Institute Genomics Platform"/>
            <consortium name="The Broad Institute Genome Sequencing Center for Infectious Disease"/>
            <person name="Wu L."/>
            <person name="Ma J."/>
        </authorList>
    </citation>
    <scope>NUCLEOTIDE SEQUENCE [LARGE SCALE GENOMIC DNA]</scope>
    <source>
        <strain evidence="3">CCM 7941</strain>
    </source>
</reference>
<sequence length="175" mass="17334">MINALLSAASAHAAGVRRSVIRLAIGLGLAVAALITVMVALLRALFIVVTWLHGPVTGYLAVAGAALLVAVIGFAIAFWRPRPAAGPAPLAAPAAPGGLGAGVVNAAAEAGVRAAGAADGQAFDAARAAGERIRAIGENLAEDLTGERKKPVSRSALVNAALAATLLGVLLGRRM</sequence>
<feature type="transmembrane region" description="Helical" evidence="1">
    <location>
        <begin position="152"/>
        <end position="172"/>
    </location>
</feature>
<feature type="transmembrane region" description="Helical" evidence="1">
    <location>
        <begin position="59"/>
        <end position="79"/>
    </location>
</feature>
<dbReference type="Proteomes" id="UP001595536">
    <property type="component" value="Unassembled WGS sequence"/>
</dbReference>
<name>A0ABV7LDA9_9HYPH</name>
<organism evidence="2 3">
    <name type="scientific">Camelimonas abortus</name>
    <dbReference type="NCBI Taxonomy" id="1017184"/>
    <lineage>
        <taxon>Bacteria</taxon>
        <taxon>Pseudomonadati</taxon>
        <taxon>Pseudomonadota</taxon>
        <taxon>Alphaproteobacteria</taxon>
        <taxon>Hyphomicrobiales</taxon>
        <taxon>Chelatococcaceae</taxon>
        <taxon>Camelimonas</taxon>
    </lineage>
</organism>
<dbReference type="EMBL" id="JBHRUV010000026">
    <property type="protein sequence ID" value="MFC3265930.1"/>
    <property type="molecule type" value="Genomic_DNA"/>
</dbReference>
<keyword evidence="3" id="KW-1185">Reference proteome</keyword>
<dbReference type="RefSeq" id="WP_376868778.1">
    <property type="nucleotide sequence ID" value="NZ_JBHRUV010000026.1"/>
</dbReference>
<comment type="caution">
    <text evidence="2">The sequence shown here is derived from an EMBL/GenBank/DDBJ whole genome shotgun (WGS) entry which is preliminary data.</text>
</comment>
<evidence type="ECO:0008006" key="4">
    <source>
        <dbReference type="Google" id="ProtNLM"/>
    </source>
</evidence>
<protein>
    <recommendedName>
        <fullName evidence="4">Superfamily III holin-X</fullName>
    </recommendedName>
</protein>
<keyword evidence="1" id="KW-1133">Transmembrane helix</keyword>
<feature type="transmembrane region" description="Helical" evidence="1">
    <location>
        <begin position="23"/>
        <end position="52"/>
    </location>
</feature>